<gene>
    <name evidence="11" type="ORF">DOFOFD_08735</name>
</gene>
<evidence type="ECO:0000256" key="6">
    <source>
        <dbReference type="ARBA" id="ARBA00022989"/>
    </source>
</evidence>
<dbReference type="PROSITE" id="PS00216">
    <property type="entry name" value="SUGAR_TRANSPORT_1"/>
    <property type="match status" value="1"/>
</dbReference>
<feature type="transmembrane region" description="Helical" evidence="9">
    <location>
        <begin position="154"/>
        <end position="174"/>
    </location>
</feature>
<name>A0ABU7U5B5_9PROT</name>
<proteinExistence type="inferred from homology"/>
<protein>
    <submittedName>
        <fullName evidence="11">D-xylose-proton symporter (D-xylose transporter)</fullName>
    </submittedName>
</protein>
<evidence type="ECO:0000259" key="10">
    <source>
        <dbReference type="PROSITE" id="PS50850"/>
    </source>
</evidence>
<evidence type="ECO:0000256" key="9">
    <source>
        <dbReference type="SAM" id="Phobius"/>
    </source>
</evidence>
<dbReference type="SUPFAM" id="SSF103473">
    <property type="entry name" value="MFS general substrate transporter"/>
    <property type="match status" value="1"/>
</dbReference>
<feature type="transmembrane region" description="Helical" evidence="9">
    <location>
        <begin position="429"/>
        <end position="451"/>
    </location>
</feature>
<feature type="transmembrane region" description="Helical" evidence="9">
    <location>
        <begin position="89"/>
        <end position="107"/>
    </location>
</feature>
<keyword evidence="4" id="KW-1003">Cell membrane</keyword>
<dbReference type="PROSITE" id="PS00217">
    <property type="entry name" value="SUGAR_TRANSPORT_2"/>
    <property type="match status" value="1"/>
</dbReference>
<dbReference type="PANTHER" id="PTHR48020">
    <property type="entry name" value="PROTON MYO-INOSITOL COTRANSPORTER"/>
    <property type="match status" value="1"/>
</dbReference>
<dbReference type="CDD" id="cd17359">
    <property type="entry name" value="MFS_XylE_like"/>
    <property type="match status" value="1"/>
</dbReference>
<dbReference type="Pfam" id="PF00083">
    <property type="entry name" value="Sugar_tr"/>
    <property type="match status" value="1"/>
</dbReference>
<feature type="domain" description="Major facilitator superfamily (MFS) profile" evidence="10">
    <location>
        <begin position="24"/>
        <end position="458"/>
    </location>
</feature>
<feature type="transmembrane region" description="Helical" evidence="9">
    <location>
        <begin position="334"/>
        <end position="355"/>
    </location>
</feature>
<evidence type="ECO:0000313" key="12">
    <source>
        <dbReference type="Proteomes" id="UP001312908"/>
    </source>
</evidence>
<feature type="transmembrane region" description="Helical" evidence="9">
    <location>
        <begin position="20"/>
        <end position="42"/>
    </location>
</feature>
<evidence type="ECO:0000256" key="2">
    <source>
        <dbReference type="ARBA" id="ARBA00010992"/>
    </source>
</evidence>
<feature type="transmembrane region" description="Helical" evidence="9">
    <location>
        <begin position="397"/>
        <end position="417"/>
    </location>
</feature>
<dbReference type="Proteomes" id="UP001312908">
    <property type="component" value="Unassembled WGS sequence"/>
</dbReference>
<dbReference type="PRINTS" id="PR00171">
    <property type="entry name" value="SUGRTRNSPORT"/>
</dbReference>
<dbReference type="InterPro" id="IPR036259">
    <property type="entry name" value="MFS_trans_sf"/>
</dbReference>
<keyword evidence="6 9" id="KW-1133">Transmembrane helix</keyword>
<feature type="transmembrane region" description="Helical" evidence="9">
    <location>
        <begin position="113"/>
        <end position="133"/>
    </location>
</feature>
<evidence type="ECO:0000256" key="4">
    <source>
        <dbReference type="ARBA" id="ARBA00022475"/>
    </source>
</evidence>
<evidence type="ECO:0000256" key="8">
    <source>
        <dbReference type="RuleBase" id="RU003346"/>
    </source>
</evidence>
<comment type="caution">
    <text evidence="11">The sequence shown here is derived from an EMBL/GenBank/DDBJ whole genome shotgun (WGS) entry which is preliminary data.</text>
</comment>
<dbReference type="EMBL" id="JAWJZY010000003">
    <property type="protein sequence ID" value="MEE8659097.1"/>
    <property type="molecule type" value="Genomic_DNA"/>
</dbReference>
<dbReference type="Gene3D" id="1.20.1250.20">
    <property type="entry name" value="MFS general substrate transporter like domains"/>
    <property type="match status" value="2"/>
</dbReference>
<dbReference type="InterPro" id="IPR005828">
    <property type="entry name" value="MFS_sugar_transport-like"/>
</dbReference>
<evidence type="ECO:0000256" key="3">
    <source>
        <dbReference type="ARBA" id="ARBA00022448"/>
    </source>
</evidence>
<dbReference type="InterPro" id="IPR020846">
    <property type="entry name" value="MFS_dom"/>
</dbReference>
<dbReference type="InterPro" id="IPR050814">
    <property type="entry name" value="Myo-inositol_Transporter"/>
</dbReference>
<accession>A0ABU7U5B5</accession>
<dbReference type="InterPro" id="IPR047984">
    <property type="entry name" value="XylE-like"/>
</dbReference>
<dbReference type="PROSITE" id="PS50850">
    <property type="entry name" value="MFS"/>
    <property type="match status" value="1"/>
</dbReference>
<dbReference type="PANTHER" id="PTHR48020:SF12">
    <property type="entry name" value="PROTON MYO-INOSITOL COTRANSPORTER"/>
    <property type="match status" value="1"/>
</dbReference>
<dbReference type="RefSeq" id="WP_394819954.1">
    <property type="nucleotide sequence ID" value="NZ_JAWJZY010000003.1"/>
</dbReference>
<dbReference type="InterPro" id="IPR003663">
    <property type="entry name" value="Sugar/inositol_transpt"/>
</dbReference>
<sequence length="478" mass="53061">MKTAIKDIVFVNAPRHDAAYVIRICAVAALGGILFGYDTSVIAGAITPLQNFFHLSPAQTGWAVSNVVIGCIIGALLSGWLADRWGRRMTLFVCAILFSAQSIGTAIAPSFSFFVIFRILGGIAVGAASMVSPMYMSEVSPKDMRGRALSMEQFAIVFGQVIVFIVNYMIAANATPYWLNHMGWRWMFASEIVPCIIFCLTVFTIPESPRWHALKGRDDLALKTLSRISNAQHARNLMAEIKESLTSVEDRASFRFSTVLKDRRAMWIIFVASMIAALQQFTGINVMMYYAPMVLHGVGGSMQSALFQTVWIGVALLLGSIVGAWLIDFKGRRFLLKYGALCMVASLILVSMALYHQTQGYGALAGMMLFMFTFGCSWGPITWVLVSEVFPNRFRSIGMSIAVASNWIGNFFVSQFFPMVNENKYLTEHFHGAFSMWLFAILGLLSTWFVLRFVPETRGVSLEKIEDTMLQVAPASVR</sequence>
<keyword evidence="5 9" id="KW-0812">Transmembrane</keyword>
<dbReference type="NCBIfam" id="TIGR00879">
    <property type="entry name" value="SP"/>
    <property type="match status" value="1"/>
</dbReference>
<evidence type="ECO:0000256" key="5">
    <source>
        <dbReference type="ARBA" id="ARBA00022692"/>
    </source>
</evidence>
<feature type="transmembrane region" description="Helical" evidence="9">
    <location>
        <begin position="186"/>
        <end position="205"/>
    </location>
</feature>
<feature type="transmembrane region" description="Helical" evidence="9">
    <location>
        <begin position="361"/>
        <end position="385"/>
    </location>
</feature>
<reference evidence="11 12" key="1">
    <citation type="submission" date="2023-10" db="EMBL/GenBank/DDBJ databases">
        <title>Sorlinia euscelidii gen. nov., sp. nov., an acetic acid bacteria isolated from the gut of Euscelidius variegatus emitter.</title>
        <authorList>
            <person name="Michoud G."/>
            <person name="Marasco R."/>
            <person name="Seferji K."/>
            <person name="Gonella E."/>
            <person name="Garuglieri E."/>
            <person name="Alma A."/>
            <person name="Mapelli F."/>
            <person name="Borin S."/>
            <person name="Daffonchio D."/>
            <person name="Crotti E."/>
        </authorList>
    </citation>
    <scope>NUCLEOTIDE SEQUENCE [LARGE SCALE GENOMIC DNA]</scope>
    <source>
        <strain evidence="11 12">EV16P</strain>
    </source>
</reference>
<feature type="transmembrane region" description="Helical" evidence="9">
    <location>
        <begin position="310"/>
        <end position="327"/>
    </location>
</feature>
<feature type="transmembrane region" description="Helical" evidence="9">
    <location>
        <begin position="62"/>
        <end position="82"/>
    </location>
</feature>
<comment type="similarity">
    <text evidence="2 8">Belongs to the major facilitator superfamily. Sugar transporter (TC 2.A.1.1) family.</text>
</comment>
<evidence type="ECO:0000256" key="7">
    <source>
        <dbReference type="ARBA" id="ARBA00023136"/>
    </source>
</evidence>
<dbReference type="InterPro" id="IPR005829">
    <property type="entry name" value="Sugar_transporter_CS"/>
</dbReference>
<keyword evidence="12" id="KW-1185">Reference proteome</keyword>
<feature type="transmembrane region" description="Helical" evidence="9">
    <location>
        <begin position="265"/>
        <end position="290"/>
    </location>
</feature>
<evidence type="ECO:0000256" key="1">
    <source>
        <dbReference type="ARBA" id="ARBA00004651"/>
    </source>
</evidence>
<evidence type="ECO:0000313" key="11">
    <source>
        <dbReference type="EMBL" id="MEE8659097.1"/>
    </source>
</evidence>
<organism evidence="11 12">
    <name type="scientific">Sorlinia euscelidii</name>
    <dbReference type="NCBI Taxonomy" id="3081148"/>
    <lineage>
        <taxon>Bacteria</taxon>
        <taxon>Pseudomonadati</taxon>
        <taxon>Pseudomonadota</taxon>
        <taxon>Alphaproteobacteria</taxon>
        <taxon>Acetobacterales</taxon>
        <taxon>Acetobacteraceae</taxon>
        <taxon>Sorlinia</taxon>
    </lineage>
</organism>
<comment type="subcellular location">
    <subcellularLocation>
        <location evidence="1">Cell membrane</location>
        <topology evidence="1">Multi-pass membrane protein</topology>
    </subcellularLocation>
</comment>
<keyword evidence="7 9" id="KW-0472">Membrane</keyword>
<keyword evidence="3 8" id="KW-0813">Transport</keyword>